<dbReference type="RefSeq" id="WP_303947307.1">
    <property type="nucleotide sequence ID" value="NZ_JAGZXI010000003.1"/>
</dbReference>
<dbReference type="Proteomes" id="UP000739069">
    <property type="component" value="Unassembled WGS sequence"/>
</dbReference>
<evidence type="ECO:0000313" key="3">
    <source>
        <dbReference type="Proteomes" id="UP000739069"/>
    </source>
</evidence>
<organism evidence="2 3">
    <name type="scientific">Rothia mucilaginosa</name>
    <dbReference type="NCBI Taxonomy" id="43675"/>
    <lineage>
        <taxon>Bacteria</taxon>
        <taxon>Bacillati</taxon>
        <taxon>Actinomycetota</taxon>
        <taxon>Actinomycetes</taxon>
        <taxon>Micrococcales</taxon>
        <taxon>Micrococcaceae</taxon>
        <taxon>Rothia</taxon>
    </lineage>
</organism>
<dbReference type="EMBL" id="JAGZXI010000003">
    <property type="protein sequence ID" value="MBS6634594.1"/>
    <property type="molecule type" value="Genomic_DNA"/>
</dbReference>
<sequence>MPTNPRRGVRGPALEPTPQRLLMPGEYRAPEGDELDERELAALAAERPLVRASGTGPFPGTSLAEAMARIEGELGAPHLPYLPQLPAAGWKGTATARTLAICEGIAFDGASFGWRMVHSTGRGARESALAEDRLLSTINLLADRVGSRASGRRTFEQAWGEAPTRPVYKVQLTGPLSLAAQVYLPGGERAMSDAGASRDLLDSFLEGMERWFILLREALQFPNAPLAVQFDEPEFQRLLEGSIPTVSGFRTLPALEPHVYREVYRSLVERCTDLNLQVILNIDGTGVKPLRAPKVSVKPAPSLDALELLKTMQTVAKPDLSCALMLHPDRSRPRGAGMLHVPPLSDPRSWEPVAQLVDAGARVWLPVVTEEMVPHQARRLFSLWREVGLEVRQLSSVGLMPDDARLPAGGYASLSLTEATASLTRVTECARALGECGV</sequence>
<evidence type="ECO:0000256" key="1">
    <source>
        <dbReference type="SAM" id="MobiDB-lite"/>
    </source>
</evidence>
<gene>
    <name evidence="2" type="ORF">KH265_02850</name>
</gene>
<comment type="caution">
    <text evidence="2">The sequence shown here is derived from an EMBL/GenBank/DDBJ whole genome shotgun (WGS) entry which is preliminary data.</text>
</comment>
<protein>
    <submittedName>
        <fullName evidence="2">Methionine synthase</fullName>
    </submittedName>
</protein>
<accession>A0A943TAQ0</accession>
<evidence type="ECO:0000313" key="2">
    <source>
        <dbReference type="EMBL" id="MBS6634594.1"/>
    </source>
</evidence>
<name>A0A943TAQ0_9MICC</name>
<feature type="region of interest" description="Disordered" evidence="1">
    <location>
        <begin position="1"/>
        <end position="34"/>
    </location>
</feature>
<reference evidence="2" key="1">
    <citation type="submission" date="2021-02" db="EMBL/GenBank/DDBJ databases">
        <title>Infant gut strain persistence is associated with maternal origin, phylogeny, and functional potential including surface adhesion and iron acquisition.</title>
        <authorList>
            <person name="Lou Y.C."/>
        </authorList>
    </citation>
    <scope>NUCLEOTIDE SEQUENCE</scope>
    <source>
        <strain evidence="2">L1_008_092G1_dasL1_008_092G1_concoct_16</strain>
    </source>
</reference>
<dbReference type="AlphaFoldDB" id="A0A943TAQ0"/>
<proteinExistence type="predicted"/>